<dbReference type="Pfam" id="PF17148">
    <property type="entry name" value="DUF5117"/>
    <property type="match status" value="1"/>
</dbReference>
<dbReference type="RefSeq" id="WP_009581127.1">
    <property type="nucleotide sequence ID" value="NZ_AMZN01000053.1"/>
</dbReference>
<dbReference type="PATRIC" id="fig|1237149.3.peg.3494"/>
<feature type="compositionally biased region" description="Basic and acidic residues" evidence="1">
    <location>
        <begin position="567"/>
        <end position="577"/>
    </location>
</feature>
<dbReference type="EMBL" id="AMZN01000053">
    <property type="protein sequence ID" value="ELR70479.1"/>
    <property type="molecule type" value="Genomic_DNA"/>
</dbReference>
<evidence type="ECO:0000313" key="6">
    <source>
        <dbReference type="Proteomes" id="UP000011135"/>
    </source>
</evidence>
<dbReference type="Proteomes" id="UP000011135">
    <property type="component" value="Unassembled WGS sequence"/>
</dbReference>
<comment type="caution">
    <text evidence="5">The sequence shown here is derived from an EMBL/GenBank/DDBJ whole genome shotgun (WGS) entry which is preliminary data.</text>
</comment>
<dbReference type="InterPro" id="IPR032534">
    <property type="entry name" value="EcxA_zinc-bd"/>
</dbReference>
<evidence type="ECO:0000259" key="3">
    <source>
        <dbReference type="Pfam" id="PF17148"/>
    </source>
</evidence>
<evidence type="ECO:0008006" key="7">
    <source>
        <dbReference type="Google" id="ProtNLM"/>
    </source>
</evidence>
<accession>L8JSK9</accession>
<evidence type="ECO:0000256" key="1">
    <source>
        <dbReference type="SAM" id="MobiDB-lite"/>
    </source>
</evidence>
<gene>
    <name evidence="5" type="ORF">C900_03733</name>
</gene>
<dbReference type="InterPro" id="IPR033413">
    <property type="entry name" value="DUF5117"/>
</dbReference>
<name>L8JSK9_9BACT</name>
<reference evidence="5 6" key="1">
    <citation type="submission" date="2012-12" db="EMBL/GenBank/DDBJ databases">
        <title>Genome assembly of Fulvivirga imtechensis AK7.</title>
        <authorList>
            <person name="Nupur N."/>
            <person name="Khatri I."/>
            <person name="Kumar R."/>
            <person name="Subramanian S."/>
            <person name="Pinnaka A."/>
        </authorList>
    </citation>
    <scope>NUCLEOTIDE SEQUENCE [LARGE SCALE GENOMIC DNA]</scope>
    <source>
        <strain evidence="5 6">AK7</strain>
    </source>
</reference>
<dbReference type="Gene3D" id="3.40.390.10">
    <property type="entry name" value="Collagenase (Catalytic Domain)"/>
    <property type="match status" value="1"/>
</dbReference>
<feature type="domain" description="EcxA zinc-binding" evidence="2">
    <location>
        <begin position="455"/>
        <end position="766"/>
    </location>
</feature>
<dbReference type="PANTHER" id="PTHR38478">
    <property type="entry name" value="PEPTIDASE M1A AND M12B"/>
    <property type="match status" value="1"/>
</dbReference>
<feature type="region of interest" description="Disordered" evidence="1">
    <location>
        <begin position="563"/>
        <end position="582"/>
    </location>
</feature>
<dbReference type="InterPro" id="IPR034032">
    <property type="entry name" value="Zn_MMP-like_bac"/>
</dbReference>
<feature type="domain" description="DUF5118" evidence="4">
    <location>
        <begin position="35"/>
        <end position="83"/>
    </location>
</feature>
<evidence type="ECO:0000313" key="5">
    <source>
        <dbReference type="EMBL" id="ELR70479.1"/>
    </source>
</evidence>
<keyword evidence="6" id="KW-1185">Reference proteome</keyword>
<proteinExistence type="predicted"/>
<dbReference type="SUPFAM" id="SSF55486">
    <property type="entry name" value="Metalloproteases ('zincins'), catalytic domain"/>
    <property type="match status" value="1"/>
</dbReference>
<dbReference type="AlphaFoldDB" id="L8JSK9"/>
<evidence type="ECO:0000259" key="4">
    <source>
        <dbReference type="Pfam" id="PF17162"/>
    </source>
</evidence>
<dbReference type="PANTHER" id="PTHR38478:SF1">
    <property type="entry name" value="ZINC DEPENDENT METALLOPROTEASE DOMAIN LIPOPROTEIN"/>
    <property type="match status" value="1"/>
</dbReference>
<dbReference type="GO" id="GO:0008237">
    <property type="term" value="F:metallopeptidase activity"/>
    <property type="evidence" value="ECO:0007669"/>
    <property type="project" value="InterPro"/>
</dbReference>
<dbReference type="InterPro" id="IPR024079">
    <property type="entry name" value="MetalloPept_cat_dom_sf"/>
</dbReference>
<sequence length="847" mass="96143">MAFYLLLITAPVEAQKKKKSGNEAPEQTTRKSEKKSINDLVKKCEKIDGLFTFYRDTTSGSLYMEVRENQLNKEYIYFSQIADGVREAYAFRGAYRGSKVFKIEKYYDKLDFITQNNSFYFDEENPLSRSAEANTSKGIMATEKIEASTNSRYLIKADNLFLKETFEQVKPPKFFGLPLNSFTLGQLDNEKTKVRAIRNYPENADFLVEYVYSSSSVLNSGSNAIADGRNVSIKVYHSLIAMPENDFTPRFDDPRVGYFTTQVDDMTSVSPTPYRDMIERWHLKKKEPEAVLSEPVTPITWWIENTTPLEFRETVKKAVLQWNKAFEKAGFKNAIEVKVQPDDADWDAGDIRYNVLRWTSSPQPAFGGYGPSFVNPKTGQIMGADIMLEFIFHTNRVAYSNLFDLNPTAEHHMPEWGVDDASKHCFYGNMMLENSLFGQAVMLAEGANALELEGMKKEAMMELIMHEVGHTLGLNHNMKASQLYTPTQLNDKDFIKGKALSGSVMDYLAINATKDRSQQGQYFSPTIGPYDEWAIEFGYKVVKNASELDEILARSTEPQLLFGNDADDMRSSDRGVDPRVMIGDQSNDQLSYSADRMELVKHMMGQIKGQYSKKGQSYQELRQAFYILHAQYAQAGRVASRFIGGIYVDRSVVGQDGAKQPFTPVAYQDQKRAMQLLSENIFSPAAFDIPSDLFSHLAMQRRGFNFSRDTEDPKIHETVLSAQRSILQHLLHENTLQRLTDTELYGNDYDLVEFMTDLNQAIFDADISSAAINSFRQNLQLEYTKMLIDILNKDRVGKYSNIAKSMALYNLNAIKIKAGSSTGNIASKAHKAHLRTLIDNALKEYEG</sequence>
<dbReference type="eggNOG" id="COG5549">
    <property type="taxonomic scope" value="Bacteria"/>
</dbReference>
<dbReference type="STRING" id="1237149.C900_03733"/>
<dbReference type="Pfam" id="PF17162">
    <property type="entry name" value="DUF5118"/>
    <property type="match status" value="1"/>
</dbReference>
<protein>
    <recommendedName>
        <fullName evidence="7">DUF5117 domain-containing protein</fullName>
    </recommendedName>
</protein>
<dbReference type="Pfam" id="PF16313">
    <property type="entry name" value="DUF4953"/>
    <property type="match status" value="1"/>
</dbReference>
<evidence type="ECO:0000259" key="2">
    <source>
        <dbReference type="Pfam" id="PF16313"/>
    </source>
</evidence>
<feature type="domain" description="DUF5117" evidence="3">
    <location>
        <begin position="97"/>
        <end position="286"/>
    </location>
</feature>
<organism evidence="5 6">
    <name type="scientific">Fulvivirga imtechensis AK7</name>
    <dbReference type="NCBI Taxonomy" id="1237149"/>
    <lineage>
        <taxon>Bacteria</taxon>
        <taxon>Pseudomonadati</taxon>
        <taxon>Bacteroidota</taxon>
        <taxon>Cytophagia</taxon>
        <taxon>Cytophagales</taxon>
        <taxon>Fulvivirgaceae</taxon>
        <taxon>Fulvivirga</taxon>
    </lineage>
</organism>
<dbReference type="InterPro" id="IPR033428">
    <property type="entry name" value="DUF5118"/>
</dbReference>
<dbReference type="CDD" id="cd04276">
    <property type="entry name" value="ZnMc_MMP_like_2"/>
    <property type="match status" value="1"/>
</dbReference>